<dbReference type="EMBL" id="UOEP01000046">
    <property type="protein sequence ID" value="VAW15197.1"/>
    <property type="molecule type" value="Genomic_DNA"/>
</dbReference>
<dbReference type="InterPro" id="IPR002123">
    <property type="entry name" value="Plipid/glycerol_acylTrfase"/>
</dbReference>
<dbReference type="GO" id="GO:0019698">
    <property type="term" value="P:D-galacturonate catabolic process"/>
    <property type="evidence" value="ECO:0007669"/>
    <property type="project" value="TreeGrafter"/>
</dbReference>
<dbReference type="PANTHER" id="PTHR30068:SF3">
    <property type="entry name" value="PHOSPHOLIPID_GLYCEROL ACYLTRANSFERASE DOMAIN-CONTAINING PROTEIN"/>
    <property type="match status" value="1"/>
</dbReference>
<dbReference type="SUPFAM" id="SSF69593">
    <property type="entry name" value="Glycerol-3-phosphate (1)-acyltransferase"/>
    <property type="match status" value="1"/>
</dbReference>
<dbReference type="Pfam" id="PF01553">
    <property type="entry name" value="Acyltransferase"/>
    <property type="match status" value="1"/>
</dbReference>
<organism evidence="2">
    <name type="scientific">hydrothermal vent metagenome</name>
    <dbReference type="NCBI Taxonomy" id="652676"/>
    <lineage>
        <taxon>unclassified sequences</taxon>
        <taxon>metagenomes</taxon>
        <taxon>ecological metagenomes</taxon>
    </lineage>
</organism>
<protein>
    <recommendedName>
        <fullName evidence="1">Phospholipid/glycerol acyltransferase domain-containing protein</fullName>
    </recommendedName>
</protein>
<sequence>MPMRLTYNYDDIRPYHDDEVNQKIKELLADEVFGRVLLVLYKDPAKVKQVKKDLAKVQTIEQLQLGFMHSMVKMIIDSTTDGVTCSGLDHLDKSKPYLFISNHRDIILDSALLNFLILENGMNTTQIAIGDNLFVYEWIEHAVKLNRAFVVKRNIAARELLEASQKLSQYIRSSITENNISVWIAQREGRTKNGFDQTQVSLLKMLNMSNNSDYIKGFSELNIVPISISYEIEPCGISKVNETIQRELKGFQKTSKDDFKSMAMGVLYPKGRVHFSFGRPIHSELSGFGSVARPNEFFQNLAKLIDEKIYSQFKLWANNYIAYDLLYRTNKYKKLYTFEEKLNYERLLHAAISDVNSDPALVRERFLSLYANPVTNAKSMVQSLV</sequence>
<name>A0A3B0TPA9_9ZZZZ</name>
<dbReference type="GO" id="GO:0016746">
    <property type="term" value="F:acyltransferase activity"/>
    <property type="evidence" value="ECO:0007669"/>
    <property type="project" value="InterPro"/>
</dbReference>
<gene>
    <name evidence="2" type="ORF">MNBD_BACTEROID01-469</name>
</gene>
<feature type="domain" description="Phospholipid/glycerol acyltransferase" evidence="1">
    <location>
        <begin position="83"/>
        <end position="194"/>
    </location>
</feature>
<evidence type="ECO:0000313" key="2">
    <source>
        <dbReference type="EMBL" id="VAW15197.1"/>
    </source>
</evidence>
<evidence type="ECO:0000259" key="1">
    <source>
        <dbReference type="Pfam" id="PF01553"/>
    </source>
</evidence>
<proteinExistence type="predicted"/>
<dbReference type="AlphaFoldDB" id="A0A3B0TPA9"/>
<reference evidence="2" key="1">
    <citation type="submission" date="2018-06" db="EMBL/GenBank/DDBJ databases">
        <authorList>
            <person name="Zhirakovskaya E."/>
        </authorList>
    </citation>
    <scope>NUCLEOTIDE SEQUENCE</scope>
</reference>
<dbReference type="GO" id="GO:0042840">
    <property type="term" value="P:D-glucuronate catabolic process"/>
    <property type="evidence" value="ECO:0007669"/>
    <property type="project" value="TreeGrafter"/>
</dbReference>
<dbReference type="PANTHER" id="PTHR30068">
    <property type="entry name" value="URONATE ISOMERASE"/>
    <property type="match status" value="1"/>
</dbReference>
<accession>A0A3B0TPA9</accession>